<dbReference type="Pfam" id="PF04825">
    <property type="entry name" value="Rad21_Rec8_N"/>
    <property type="match status" value="1"/>
</dbReference>
<dbReference type="EMBL" id="KQ474073">
    <property type="protein sequence ID" value="KPV78666.1"/>
    <property type="molecule type" value="Genomic_DNA"/>
</dbReference>
<evidence type="ECO:0000256" key="3">
    <source>
        <dbReference type="SAM" id="MobiDB-lite"/>
    </source>
</evidence>
<accession>A0A194SG82</accession>
<dbReference type="PANTHER" id="PTHR12585">
    <property type="entry name" value="SCC1 / RAD21 FAMILY MEMBER"/>
    <property type="match status" value="1"/>
</dbReference>
<feature type="non-terminal residue" evidence="5">
    <location>
        <position position="73"/>
    </location>
</feature>
<feature type="domain" description="Rad21/Rec8-like protein N-terminal" evidence="4">
    <location>
        <begin position="1"/>
        <end position="73"/>
    </location>
</feature>
<dbReference type="GO" id="GO:0030892">
    <property type="term" value="C:mitotic cohesin complex"/>
    <property type="evidence" value="ECO:0007669"/>
    <property type="project" value="TreeGrafter"/>
</dbReference>
<dbReference type="OMA" id="PYHTITL"/>
<sequence length="73" mass="8082">MASHLSSKLSKQALTSTSIPKSVQSILGQELLPMALRLSGQLLLGIARIYSRKTKYLLDDAQETLHKVKKAFQ</sequence>
<dbReference type="Proteomes" id="UP000053890">
    <property type="component" value="Unassembled WGS sequence"/>
</dbReference>
<dbReference type="STRING" id="578459.A0A194SG82"/>
<evidence type="ECO:0000259" key="4">
    <source>
        <dbReference type="Pfam" id="PF04825"/>
    </source>
</evidence>
<dbReference type="GeneID" id="28972482"/>
<organism evidence="5 6">
    <name type="scientific">Rhodotorula graminis (strain WP1)</name>
    <dbReference type="NCBI Taxonomy" id="578459"/>
    <lineage>
        <taxon>Eukaryota</taxon>
        <taxon>Fungi</taxon>
        <taxon>Dikarya</taxon>
        <taxon>Basidiomycota</taxon>
        <taxon>Pucciniomycotina</taxon>
        <taxon>Microbotryomycetes</taxon>
        <taxon>Sporidiobolales</taxon>
        <taxon>Sporidiobolaceae</taxon>
        <taxon>Rhodotorula</taxon>
    </lineage>
</organism>
<dbReference type="InterPro" id="IPR039781">
    <property type="entry name" value="Rad21/Rec8-like"/>
</dbReference>
<dbReference type="GO" id="GO:1990414">
    <property type="term" value="P:replication-born double-strand break repair via sister chromatid exchange"/>
    <property type="evidence" value="ECO:0007669"/>
    <property type="project" value="TreeGrafter"/>
</dbReference>
<keyword evidence="6" id="KW-1185">Reference proteome</keyword>
<dbReference type="PANTHER" id="PTHR12585:SF69">
    <property type="entry name" value="FI11703P"/>
    <property type="match status" value="1"/>
</dbReference>
<dbReference type="GO" id="GO:0005634">
    <property type="term" value="C:nucleus"/>
    <property type="evidence" value="ECO:0007669"/>
    <property type="project" value="UniProtKB-SubCell"/>
</dbReference>
<name>A0A194SG82_RHOGW</name>
<reference evidence="5 6" key="1">
    <citation type="journal article" date="2015" name="Front. Microbiol.">
        <title>Genome sequence of the plant growth promoting endophytic yeast Rhodotorula graminis WP1.</title>
        <authorList>
            <person name="Firrincieli A."/>
            <person name="Otillar R."/>
            <person name="Salamov A."/>
            <person name="Schmutz J."/>
            <person name="Khan Z."/>
            <person name="Redman R.S."/>
            <person name="Fleck N.D."/>
            <person name="Lindquist E."/>
            <person name="Grigoriev I.V."/>
            <person name="Doty S.L."/>
        </authorList>
    </citation>
    <scope>NUCLEOTIDE SEQUENCE [LARGE SCALE GENOMIC DNA]</scope>
    <source>
        <strain evidence="5 6">WP1</strain>
    </source>
</reference>
<evidence type="ECO:0000256" key="2">
    <source>
        <dbReference type="ARBA" id="ARBA00023242"/>
    </source>
</evidence>
<feature type="region of interest" description="Disordered" evidence="3">
    <location>
        <begin position="1"/>
        <end position="21"/>
    </location>
</feature>
<dbReference type="OrthoDB" id="10071381at2759"/>
<evidence type="ECO:0000313" key="6">
    <source>
        <dbReference type="Proteomes" id="UP000053890"/>
    </source>
</evidence>
<dbReference type="RefSeq" id="XP_018274715.1">
    <property type="nucleotide sequence ID" value="XM_018412033.1"/>
</dbReference>
<keyword evidence="2" id="KW-0539">Nucleus</keyword>
<gene>
    <name evidence="5" type="ORF">RHOBADRAFT_11220</name>
</gene>
<dbReference type="InterPro" id="IPR006910">
    <property type="entry name" value="Rad21_Rec8_N"/>
</dbReference>
<protein>
    <recommendedName>
        <fullName evidence="4">Rad21/Rec8-like protein N-terminal domain-containing protein</fullName>
    </recommendedName>
</protein>
<evidence type="ECO:0000313" key="5">
    <source>
        <dbReference type="EMBL" id="KPV78666.1"/>
    </source>
</evidence>
<proteinExistence type="predicted"/>
<dbReference type="AlphaFoldDB" id="A0A194SG82"/>
<dbReference type="GO" id="GO:0007064">
    <property type="term" value="P:mitotic sister chromatid cohesion"/>
    <property type="evidence" value="ECO:0007669"/>
    <property type="project" value="TreeGrafter"/>
</dbReference>
<comment type="subcellular location">
    <subcellularLocation>
        <location evidence="1">Nucleus</location>
    </subcellularLocation>
</comment>
<dbReference type="GO" id="GO:0003682">
    <property type="term" value="F:chromatin binding"/>
    <property type="evidence" value="ECO:0007669"/>
    <property type="project" value="TreeGrafter"/>
</dbReference>
<evidence type="ECO:0000256" key="1">
    <source>
        <dbReference type="ARBA" id="ARBA00004123"/>
    </source>
</evidence>